<evidence type="ECO:0000256" key="1">
    <source>
        <dbReference type="SAM" id="MobiDB-lite"/>
    </source>
</evidence>
<name>A0A835GBJ2_SPOEX</name>
<sequence length="196" mass="22049">MKLIESESELNLEEPEPATAMDLEGQSTSTSFAKEQPITSTPKRSKSGIEASFAKILEYSSGGTKNNQIIKAIAEMVCLNMKRKKALIIKNLGSVNNLCLTIDEWKDLQMKSYIYMGVTVQYIENFEITSFNISCDPLSERHTGEYLLIIIKNICKEWQIPDEKVVSVTTDNAPNIVKAVEIVFGRAKHIRCLNQQ</sequence>
<reference evidence="2" key="1">
    <citation type="submission" date="2020-08" db="EMBL/GenBank/DDBJ databases">
        <title>Spodoptera exigua strain:BAW_Kor-Di-RS1 Genome sequencing and assembly.</title>
        <authorList>
            <person name="Kim J."/>
            <person name="Nam H.Y."/>
            <person name="Kwon M."/>
            <person name="Choi J.H."/>
            <person name="Cho S.R."/>
            <person name="Kim G.-H."/>
        </authorList>
    </citation>
    <scope>NUCLEOTIDE SEQUENCE</scope>
    <source>
        <strain evidence="2">BAW_Kor-Di-RS1</strain>
        <tissue evidence="2">Whole-body</tissue>
    </source>
</reference>
<feature type="compositionally biased region" description="Acidic residues" evidence="1">
    <location>
        <begin position="1"/>
        <end position="16"/>
    </location>
</feature>
<proteinExistence type="predicted"/>
<comment type="caution">
    <text evidence="2">The sequence shown here is derived from an EMBL/GenBank/DDBJ whole genome shotgun (WGS) entry which is preliminary data.</text>
</comment>
<evidence type="ECO:0008006" key="4">
    <source>
        <dbReference type="Google" id="ProtNLM"/>
    </source>
</evidence>
<evidence type="ECO:0000313" key="2">
    <source>
        <dbReference type="EMBL" id="KAF9413675.1"/>
    </source>
</evidence>
<dbReference type="Proteomes" id="UP000648187">
    <property type="component" value="Unassembled WGS sequence"/>
</dbReference>
<protein>
    <recommendedName>
        <fullName evidence="4">DUF659 domain-containing protein</fullName>
    </recommendedName>
</protein>
<evidence type="ECO:0000313" key="3">
    <source>
        <dbReference type="Proteomes" id="UP000648187"/>
    </source>
</evidence>
<feature type="region of interest" description="Disordered" evidence="1">
    <location>
        <begin position="1"/>
        <end position="46"/>
    </location>
</feature>
<dbReference type="EMBL" id="JACKWZ010000152">
    <property type="protein sequence ID" value="KAF9413675.1"/>
    <property type="molecule type" value="Genomic_DNA"/>
</dbReference>
<organism evidence="2 3">
    <name type="scientific">Spodoptera exigua</name>
    <name type="common">Beet armyworm</name>
    <name type="synonym">Noctua fulgens</name>
    <dbReference type="NCBI Taxonomy" id="7107"/>
    <lineage>
        <taxon>Eukaryota</taxon>
        <taxon>Metazoa</taxon>
        <taxon>Ecdysozoa</taxon>
        <taxon>Arthropoda</taxon>
        <taxon>Hexapoda</taxon>
        <taxon>Insecta</taxon>
        <taxon>Pterygota</taxon>
        <taxon>Neoptera</taxon>
        <taxon>Endopterygota</taxon>
        <taxon>Lepidoptera</taxon>
        <taxon>Glossata</taxon>
        <taxon>Ditrysia</taxon>
        <taxon>Noctuoidea</taxon>
        <taxon>Noctuidae</taxon>
        <taxon>Amphipyrinae</taxon>
        <taxon>Spodoptera</taxon>
    </lineage>
</organism>
<dbReference type="AlphaFoldDB" id="A0A835GBJ2"/>
<dbReference type="SUPFAM" id="SSF53098">
    <property type="entry name" value="Ribonuclease H-like"/>
    <property type="match status" value="1"/>
</dbReference>
<dbReference type="InterPro" id="IPR012337">
    <property type="entry name" value="RNaseH-like_sf"/>
</dbReference>
<accession>A0A835GBJ2</accession>
<dbReference type="PANTHER" id="PTHR47501">
    <property type="entry name" value="TRANSPOSASE-RELATED"/>
    <property type="match status" value="1"/>
</dbReference>
<gene>
    <name evidence="2" type="ORF">HW555_008121</name>
</gene>
<feature type="compositionally biased region" description="Polar residues" evidence="1">
    <location>
        <begin position="25"/>
        <end position="42"/>
    </location>
</feature>
<keyword evidence="3" id="KW-1185">Reference proteome</keyword>